<feature type="non-terminal residue" evidence="1">
    <location>
        <position position="1"/>
    </location>
</feature>
<dbReference type="GO" id="GO:0008237">
    <property type="term" value="F:metallopeptidase activity"/>
    <property type="evidence" value="ECO:0007669"/>
    <property type="project" value="UniProtKB-KW"/>
</dbReference>
<keyword evidence="2" id="KW-1185">Reference proteome</keyword>
<gene>
    <name evidence="1" type="primary">ADAMTS14_1</name>
    <name evidence="1" type="ORF">GOODEAATRI_008887</name>
</gene>
<dbReference type="Gene3D" id="3.40.390.10">
    <property type="entry name" value="Collagenase (Catalytic Domain)"/>
    <property type="match status" value="1"/>
</dbReference>
<proteinExistence type="predicted"/>
<keyword evidence="1" id="KW-0378">Hydrolase</keyword>
<accession>A0ABV0PWJ1</accession>
<keyword evidence="1" id="KW-0645">Protease</keyword>
<dbReference type="SUPFAM" id="SSF55486">
    <property type="entry name" value="Metalloproteases ('zincins'), catalytic domain"/>
    <property type="match status" value="1"/>
</dbReference>
<dbReference type="Proteomes" id="UP001476798">
    <property type="component" value="Unassembled WGS sequence"/>
</dbReference>
<name>A0ABV0PWJ1_9TELE</name>
<evidence type="ECO:0000313" key="2">
    <source>
        <dbReference type="Proteomes" id="UP001476798"/>
    </source>
</evidence>
<keyword evidence="1" id="KW-0482">Metalloprotease</keyword>
<dbReference type="EMBL" id="JAHRIO010090444">
    <property type="protein sequence ID" value="MEQ2187855.1"/>
    <property type="molecule type" value="Genomic_DNA"/>
</dbReference>
<evidence type="ECO:0000313" key="1">
    <source>
        <dbReference type="EMBL" id="MEQ2187855.1"/>
    </source>
</evidence>
<protein>
    <submittedName>
        <fullName evidence="1">A disintegrin and metalloproteinase with thrombospondin motifs 14</fullName>
    </submittedName>
</protein>
<dbReference type="InterPro" id="IPR024079">
    <property type="entry name" value="MetalloPept_cat_dom_sf"/>
</dbReference>
<sequence length="71" mass="7920">ADVGIADLPAALDLVGHKLSKSERKRRHAKKDDYNIEVLLAVDDSVIRFHGKEHVQNYVLTLMNIVSLLLG</sequence>
<comment type="caution">
    <text evidence="1">The sequence shown here is derived from an EMBL/GenBank/DDBJ whole genome shotgun (WGS) entry which is preliminary data.</text>
</comment>
<organism evidence="1 2">
    <name type="scientific">Goodea atripinnis</name>
    <dbReference type="NCBI Taxonomy" id="208336"/>
    <lineage>
        <taxon>Eukaryota</taxon>
        <taxon>Metazoa</taxon>
        <taxon>Chordata</taxon>
        <taxon>Craniata</taxon>
        <taxon>Vertebrata</taxon>
        <taxon>Euteleostomi</taxon>
        <taxon>Actinopterygii</taxon>
        <taxon>Neopterygii</taxon>
        <taxon>Teleostei</taxon>
        <taxon>Neoteleostei</taxon>
        <taxon>Acanthomorphata</taxon>
        <taxon>Ovalentaria</taxon>
        <taxon>Atherinomorphae</taxon>
        <taxon>Cyprinodontiformes</taxon>
        <taxon>Goodeidae</taxon>
        <taxon>Goodea</taxon>
    </lineage>
</organism>
<reference evidence="1 2" key="1">
    <citation type="submission" date="2021-06" db="EMBL/GenBank/DDBJ databases">
        <authorList>
            <person name="Palmer J.M."/>
        </authorList>
    </citation>
    <scope>NUCLEOTIDE SEQUENCE [LARGE SCALE GENOMIC DNA]</scope>
    <source>
        <strain evidence="1 2">GA_2019</strain>
        <tissue evidence="1">Muscle</tissue>
    </source>
</reference>